<dbReference type="GO" id="GO:0008610">
    <property type="term" value="P:lipid biosynthetic process"/>
    <property type="evidence" value="ECO:0007669"/>
    <property type="project" value="UniProtKB-ARBA"/>
</dbReference>
<dbReference type="EMBL" id="CP036164">
    <property type="protein sequence ID" value="QBF47465.1"/>
    <property type="molecule type" value="Genomic_DNA"/>
</dbReference>
<dbReference type="Gene3D" id="3.30.559.30">
    <property type="entry name" value="Nonribosomal peptide synthetase, condensation domain"/>
    <property type="match status" value="1"/>
</dbReference>
<keyword evidence="5" id="KW-1185">Reference proteome</keyword>
<reference evidence="4 5" key="1">
    <citation type="submission" date="2019-02" db="EMBL/GenBank/DDBJ databases">
        <title>Genomic data mining of an Antarctic deep-sea actinobacterium, Janibacterlimosus P3-3-X1.</title>
        <authorList>
            <person name="Liao L."/>
            <person name="Chen B."/>
        </authorList>
    </citation>
    <scope>NUCLEOTIDE SEQUENCE [LARGE SCALE GENOMIC DNA]</scope>
    <source>
        <strain evidence="4 5">P3-3-X1</strain>
    </source>
</reference>
<dbReference type="RefSeq" id="WP_130630652.1">
    <property type="nucleotide sequence ID" value="NZ_CP036164.1"/>
</dbReference>
<feature type="region of interest" description="Disordered" evidence="2">
    <location>
        <begin position="1"/>
        <end position="32"/>
    </location>
</feature>
<dbReference type="AlphaFoldDB" id="A0A4P6MZC1"/>
<evidence type="ECO:0000313" key="5">
    <source>
        <dbReference type="Proteomes" id="UP000290408"/>
    </source>
</evidence>
<dbReference type="InterPro" id="IPR000873">
    <property type="entry name" value="AMP-dep_synth/lig_dom"/>
</dbReference>
<dbReference type="Gene3D" id="3.30.559.10">
    <property type="entry name" value="Chloramphenicol acetyltransferase-like domain"/>
    <property type="match status" value="1"/>
</dbReference>
<dbReference type="PROSITE" id="PS50075">
    <property type="entry name" value="CARRIER"/>
    <property type="match status" value="1"/>
</dbReference>
<dbReference type="Gene3D" id="3.40.50.12780">
    <property type="entry name" value="N-terminal domain of ligase-like"/>
    <property type="match status" value="1"/>
</dbReference>
<accession>A0A4P6MZC1</accession>
<proteinExistence type="predicted"/>
<dbReference type="Gene3D" id="3.30.300.30">
    <property type="match status" value="1"/>
</dbReference>
<dbReference type="GO" id="GO:0031177">
    <property type="term" value="F:phosphopantetheine binding"/>
    <property type="evidence" value="ECO:0007669"/>
    <property type="project" value="TreeGrafter"/>
</dbReference>
<evidence type="ECO:0000259" key="3">
    <source>
        <dbReference type="PROSITE" id="PS50075"/>
    </source>
</evidence>
<dbReference type="Pfam" id="PF00668">
    <property type="entry name" value="Condensation"/>
    <property type="match status" value="1"/>
</dbReference>
<dbReference type="InterPro" id="IPR023213">
    <property type="entry name" value="CAT-like_dom_sf"/>
</dbReference>
<dbReference type="GO" id="GO:0003824">
    <property type="term" value="F:catalytic activity"/>
    <property type="evidence" value="ECO:0007669"/>
    <property type="project" value="InterPro"/>
</dbReference>
<dbReference type="PANTHER" id="PTHR45527:SF1">
    <property type="entry name" value="FATTY ACID SYNTHASE"/>
    <property type="match status" value="1"/>
</dbReference>
<dbReference type="InterPro" id="IPR036736">
    <property type="entry name" value="ACP-like_sf"/>
</dbReference>
<dbReference type="Gene3D" id="1.10.1200.10">
    <property type="entry name" value="ACP-like"/>
    <property type="match status" value="1"/>
</dbReference>
<sequence>MDDRFRMTRSNRARAAWGGSGGPASRPPTTTAPPSIHACFRQWVEQTPQAIAVRQRNSVYSYADLDEYSDHIAAHLHSTGIGPGDIVPVLLHRSPDLIATLLGILKTGAAYTALDPAWPEQRVHDLVAMIEPTLILGPPSEQLPIPSWDPRAVRERSRPAMAASAPFYPSAASDPCCVFFTSGTTTGTPRGALVPHAGTVLLFRDCAFATLGPGSAILQAAAIAWDGLSLEVWSMLTTGGSVLLAGEFHTPTGELVRDAIAAGTSLMWLTSTLFNLLVDEEIKCFVGLDHLLIGGERLSPEHVTQFLAAHPGCRLTNGYGPAEATVFVSTHEITREDVHHPRGIPIGRAVPHTTLTVISDGQPTPAGEVGELHVSGPRLALGYLGPDRPGAFLTIDREGASVRTYATGDLVVEEDDLLYFVGRADRELKIRGHRVEPREVERAVMSLAGVTGARAVPVRGADHRPVDLAIFYTGAATNPGAHRDSLSATLPTYLVPRAVVHVPAFPLTVNGKIDEASLLRSLGTLSNIEPRADPPTDLSPTQSTVLAIVRDLLETEVGLDTRLHDAGATSLDRARLAMRLERTCMTRISVAALSEAIDLRAIADYVDSIHPNAAIPAPPHDPHAPVELNPVQATFLASYLRHPSDTSATCLMVWDLDGPVDLQALGRSLQDLQQRHQLLGARYDVTDTCVAIPTREPRKVLLTAEQDLPLPDLATARHAVLGALTAQPLSIDRGEVWRATTRAVAGHEMGVLGIAVHHVAFDGWSEAVLASDLSHAYAARARGEEPTWSRTSASAAALAHASEARRRYAYSPEDLDYWTGIARSCNELTLVTGPPNSCGGVDHGGSHTVHHPLDASTLHTWATVARDHSVSLLAVLLSLYEQVLAPHVRLRFAVGVPVTERDSVVEENAVGCILNMWCLPVAPHAAGDIIVRARTFQGHLERAQQHRALSFPELVRQLQPPRSTRTPVYQAIFALQDNAQPSLQIDGCATSFTRPQPPDSPVELLVEIHAAPGVTPSLTVSHQCAAVSTETAERIALDLIAALERPTQS</sequence>
<dbReference type="GO" id="GO:0005737">
    <property type="term" value="C:cytoplasm"/>
    <property type="evidence" value="ECO:0007669"/>
    <property type="project" value="TreeGrafter"/>
</dbReference>
<dbReference type="InterPro" id="IPR045851">
    <property type="entry name" value="AMP-bd_C_sf"/>
</dbReference>
<dbReference type="GO" id="GO:0044550">
    <property type="term" value="P:secondary metabolite biosynthetic process"/>
    <property type="evidence" value="ECO:0007669"/>
    <property type="project" value="TreeGrafter"/>
</dbReference>
<dbReference type="SUPFAM" id="SSF47336">
    <property type="entry name" value="ACP-like"/>
    <property type="match status" value="1"/>
</dbReference>
<feature type="compositionally biased region" description="Low complexity" evidence="2">
    <location>
        <begin position="13"/>
        <end position="32"/>
    </location>
</feature>
<dbReference type="PANTHER" id="PTHR45527">
    <property type="entry name" value="NONRIBOSOMAL PEPTIDE SYNTHETASE"/>
    <property type="match status" value="1"/>
</dbReference>
<dbReference type="SUPFAM" id="SSF56801">
    <property type="entry name" value="Acetyl-CoA synthetase-like"/>
    <property type="match status" value="1"/>
</dbReference>
<dbReference type="InterPro" id="IPR009081">
    <property type="entry name" value="PP-bd_ACP"/>
</dbReference>
<gene>
    <name evidence="4" type="ORF">EXU32_15130</name>
</gene>
<feature type="domain" description="Carrier" evidence="3">
    <location>
        <begin position="536"/>
        <end position="610"/>
    </location>
</feature>
<dbReference type="Pfam" id="PF00550">
    <property type="entry name" value="PP-binding"/>
    <property type="match status" value="1"/>
</dbReference>
<evidence type="ECO:0000256" key="1">
    <source>
        <dbReference type="ARBA" id="ARBA00001957"/>
    </source>
</evidence>
<organism evidence="4 5">
    <name type="scientific">Janibacter limosus</name>
    <dbReference type="NCBI Taxonomy" id="53458"/>
    <lineage>
        <taxon>Bacteria</taxon>
        <taxon>Bacillati</taxon>
        <taxon>Actinomycetota</taxon>
        <taxon>Actinomycetes</taxon>
        <taxon>Micrococcales</taxon>
        <taxon>Intrasporangiaceae</taxon>
        <taxon>Janibacter</taxon>
    </lineage>
</organism>
<evidence type="ECO:0000313" key="4">
    <source>
        <dbReference type="EMBL" id="QBF47465.1"/>
    </source>
</evidence>
<dbReference type="InterPro" id="IPR001242">
    <property type="entry name" value="Condensation_dom"/>
</dbReference>
<dbReference type="SUPFAM" id="SSF52777">
    <property type="entry name" value="CoA-dependent acyltransferases"/>
    <property type="match status" value="2"/>
</dbReference>
<comment type="cofactor">
    <cofactor evidence="1">
        <name>pantetheine 4'-phosphate</name>
        <dbReference type="ChEBI" id="CHEBI:47942"/>
    </cofactor>
</comment>
<dbReference type="InterPro" id="IPR042099">
    <property type="entry name" value="ANL_N_sf"/>
</dbReference>
<protein>
    <recommendedName>
        <fullName evidence="3">Carrier domain-containing protein</fullName>
    </recommendedName>
</protein>
<dbReference type="OrthoDB" id="2472181at2"/>
<dbReference type="KEGG" id="jli:EXU32_15130"/>
<dbReference type="GO" id="GO:0043041">
    <property type="term" value="P:amino acid activation for nonribosomal peptide biosynthetic process"/>
    <property type="evidence" value="ECO:0007669"/>
    <property type="project" value="TreeGrafter"/>
</dbReference>
<evidence type="ECO:0000256" key="2">
    <source>
        <dbReference type="SAM" id="MobiDB-lite"/>
    </source>
</evidence>
<name>A0A4P6MZC1_9MICO</name>
<dbReference type="Proteomes" id="UP000290408">
    <property type="component" value="Chromosome"/>
</dbReference>
<dbReference type="Pfam" id="PF00501">
    <property type="entry name" value="AMP-binding"/>
    <property type="match status" value="1"/>
</dbReference>